<feature type="chain" id="PRO_5030840484" evidence="1">
    <location>
        <begin position="28"/>
        <end position="154"/>
    </location>
</feature>
<name>A0A7V5NX26_9PROT</name>
<proteinExistence type="predicted"/>
<sequence>MKSWFKLILAALILCVGVGAVSEAAHAESAPIYTSWRNNLAVGGYDVVSFYQNSPVKGSSRYTTRWRGADWQFASQDNLEKFQNNPEKYAPAYGGYCAWAIAKGKLARGSPKYWTIRDGRLFLNFNKKIQDRWLKNRDAFIAQADKNWPGILGD</sequence>
<evidence type="ECO:0000256" key="1">
    <source>
        <dbReference type="SAM" id="SignalP"/>
    </source>
</evidence>
<dbReference type="InterPro" id="IPR007029">
    <property type="entry name" value="YHS_dom"/>
</dbReference>
<dbReference type="NCBIfam" id="NF041384">
    <property type="entry name" value="YHS_seleno_dom"/>
    <property type="match status" value="1"/>
</dbReference>
<dbReference type="Proteomes" id="UP000885806">
    <property type="component" value="Unassembled WGS sequence"/>
</dbReference>
<accession>A0A7V5NX26</accession>
<evidence type="ECO:0000259" key="2">
    <source>
        <dbReference type="Pfam" id="PF04945"/>
    </source>
</evidence>
<gene>
    <name evidence="3" type="ORF">ENK01_02820</name>
</gene>
<reference evidence="3" key="1">
    <citation type="journal article" date="2020" name="mSystems">
        <title>Genome- and Community-Level Interaction Insights into Carbon Utilization and Element Cycling Functions of Hydrothermarchaeota in Hydrothermal Sediment.</title>
        <authorList>
            <person name="Zhou Z."/>
            <person name="Liu Y."/>
            <person name="Xu W."/>
            <person name="Pan J."/>
            <person name="Luo Z.H."/>
            <person name="Li M."/>
        </authorList>
    </citation>
    <scope>NUCLEOTIDE SEQUENCE [LARGE SCALE GENOMIC DNA]</scope>
    <source>
        <strain evidence="3">HyVt-538</strain>
    </source>
</reference>
<organism evidence="3">
    <name type="scientific">Hellea balneolensis</name>
    <dbReference type="NCBI Taxonomy" id="287478"/>
    <lineage>
        <taxon>Bacteria</taxon>
        <taxon>Pseudomonadati</taxon>
        <taxon>Pseudomonadota</taxon>
        <taxon>Alphaproteobacteria</taxon>
        <taxon>Maricaulales</taxon>
        <taxon>Robiginitomaculaceae</taxon>
        <taxon>Hellea</taxon>
    </lineage>
</organism>
<feature type="domain" description="YHS" evidence="2">
    <location>
        <begin position="49"/>
        <end position="92"/>
    </location>
</feature>
<dbReference type="Pfam" id="PF04945">
    <property type="entry name" value="YHS"/>
    <property type="match status" value="1"/>
</dbReference>
<keyword evidence="1" id="KW-0732">Signal</keyword>
<dbReference type="AlphaFoldDB" id="A0A7V5NX26"/>
<dbReference type="EMBL" id="DROP01000192">
    <property type="protein sequence ID" value="HHI88862.1"/>
    <property type="molecule type" value="Genomic_DNA"/>
</dbReference>
<protein>
    <submittedName>
        <fullName evidence="3">YHS domain-containing protein</fullName>
    </submittedName>
</protein>
<evidence type="ECO:0000313" key="3">
    <source>
        <dbReference type="EMBL" id="HHI88862.1"/>
    </source>
</evidence>
<feature type="signal peptide" evidence="1">
    <location>
        <begin position="1"/>
        <end position="27"/>
    </location>
</feature>
<comment type="caution">
    <text evidence="3">The sequence shown here is derived from an EMBL/GenBank/DDBJ whole genome shotgun (WGS) entry which is preliminary data.</text>
</comment>